<dbReference type="RefSeq" id="XP_014161752.1">
    <property type="nucleotide sequence ID" value="XM_014306277.1"/>
</dbReference>
<gene>
    <name evidence="1" type="ORF">SARC_00107</name>
</gene>
<protein>
    <submittedName>
        <fullName evidence="1">Uncharacterized protein</fullName>
    </submittedName>
</protein>
<accession>A0A0L0GFJ5</accession>
<keyword evidence="2" id="KW-1185">Reference proteome</keyword>
<name>A0A0L0GFJ5_9EUKA</name>
<dbReference type="EMBL" id="KQ241598">
    <property type="protein sequence ID" value="KNC87850.1"/>
    <property type="molecule type" value="Genomic_DNA"/>
</dbReference>
<proteinExistence type="predicted"/>
<reference evidence="1 2" key="1">
    <citation type="submission" date="2011-02" db="EMBL/GenBank/DDBJ databases">
        <title>The Genome Sequence of Sphaeroforma arctica JP610.</title>
        <authorList>
            <consortium name="The Broad Institute Genome Sequencing Platform"/>
            <person name="Russ C."/>
            <person name="Cuomo C."/>
            <person name="Young S.K."/>
            <person name="Zeng Q."/>
            <person name="Gargeya S."/>
            <person name="Alvarado L."/>
            <person name="Berlin A."/>
            <person name="Chapman S.B."/>
            <person name="Chen Z."/>
            <person name="Freedman E."/>
            <person name="Gellesch M."/>
            <person name="Goldberg J."/>
            <person name="Griggs A."/>
            <person name="Gujja S."/>
            <person name="Heilman E."/>
            <person name="Heiman D."/>
            <person name="Howarth C."/>
            <person name="Mehta T."/>
            <person name="Neiman D."/>
            <person name="Pearson M."/>
            <person name="Roberts A."/>
            <person name="Saif S."/>
            <person name="Shea T."/>
            <person name="Shenoy N."/>
            <person name="Sisk P."/>
            <person name="Stolte C."/>
            <person name="Sykes S."/>
            <person name="White J."/>
            <person name="Yandava C."/>
            <person name="Burger G."/>
            <person name="Gray M.W."/>
            <person name="Holland P.W.H."/>
            <person name="King N."/>
            <person name="Lang F.B.F."/>
            <person name="Roger A.J."/>
            <person name="Ruiz-Trillo I."/>
            <person name="Haas B."/>
            <person name="Nusbaum C."/>
            <person name="Birren B."/>
        </authorList>
    </citation>
    <scope>NUCLEOTIDE SEQUENCE [LARGE SCALE GENOMIC DNA]</scope>
    <source>
        <strain evidence="1 2">JP610</strain>
    </source>
</reference>
<dbReference type="Proteomes" id="UP000054560">
    <property type="component" value="Unassembled WGS sequence"/>
</dbReference>
<dbReference type="AlphaFoldDB" id="A0A0L0GFJ5"/>
<organism evidence="1 2">
    <name type="scientific">Sphaeroforma arctica JP610</name>
    <dbReference type="NCBI Taxonomy" id="667725"/>
    <lineage>
        <taxon>Eukaryota</taxon>
        <taxon>Ichthyosporea</taxon>
        <taxon>Ichthyophonida</taxon>
        <taxon>Sphaeroforma</taxon>
    </lineage>
</organism>
<dbReference type="GeneID" id="25900611"/>
<evidence type="ECO:0000313" key="2">
    <source>
        <dbReference type="Proteomes" id="UP000054560"/>
    </source>
</evidence>
<evidence type="ECO:0000313" key="1">
    <source>
        <dbReference type="EMBL" id="KNC87850.1"/>
    </source>
</evidence>
<sequence length="470" mass="51141">MCAVRFEALLEELEVNVQHQYHEKTPEYIDEIALYLDLVDVLTSNYLARIIHICTGLVAAGLLTSALALLSAAALVCDSRYVCAKPRPVLRLHAAILADQTCSASDALIAACRLVALVSTDDRAHVAKSTDLYARCAAFVIKSGPGAFEVTKALLHVFADADSVTISHPFCRVLTPQVFSAMFIHSVDSPSTRGLLIAIMSAFMHDCLFIPEPEWPASLCPSEILEFCCAQATETRSHGAVLARLMSVAVQMQYHAPTTFCPRSIKAFLALDAANTCTVLRGSGVWKIAAMYAQCMLSASGHLDDTLLPPVDLSDIASRVQAYSASDMYIMVYDHVEVLLLLARLHRLPERYVAALLDPGLFEVVADAINKLLITPNAPVGVRRTLLNTLELYLYFAGQFRPEIGLLYAQHIQQADRALISRLVCPSLLGKALLALPAHEHVPGFLCKTTLYETHTALAKSEIAICPAPA</sequence>